<dbReference type="Gene3D" id="3.40.630.30">
    <property type="match status" value="1"/>
</dbReference>
<feature type="domain" description="N-acetyltransferase" evidence="1">
    <location>
        <begin position="5"/>
        <end position="153"/>
    </location>
</feature>
<evidence type="ECO:0000313" key="2">
    <source>
        <dbReference type="EMBL" id="SDG66997.1"/>
    </source>
</evidence>
<reference evidence="2 3" key="1">
    <citation type="submission" date="2016-10" db="EMBL/GenBank/DDBJ databases">
        <authorList>
            <person name="de Groot N.N."/>
        </authorList>
    </citation>
    <scope>NUCLEOTIDE SEQUENCE [LARGE SCALE GENOMIC DNA]</scope>
    <source>
        <strain evidence="2 3">LMG 2247</strain>
    </source>
</reference>
<gene>
    <name evidence="2" type="ORF">SAMN05216466_104402</name>
</gene>
<organism evidence="2 3">
    <name type="scientific">Paraburkholderia phenazinium</name>
    <dbReference type="NCBI Taxonomy" id="60549"/>
    <lineage>
        <taxon>Bacteria</taxon>
        <taxon>Pseudomonadati</taxon>
        <taxon>Pseudomonadota</taxon>
        <taxon>Betaproteobacteria</taxon>
        <taxon>Burkholderiales</taxon>
        <taxon>Burkholderiaceae</taxon>
        <taxon>Paraburkholderia</taxon>
    </lineage>
</organism>
<proteinExistence type="predicted"/>
<dbReference type="PROSITE" id="PS51186">
    <property type="entry name" value="GNAT"/>
    <property type="match status" value="1"/>
</dbReference>
<evidence type="ECO:0000259" key="1">
    <source>
        <dbReference type="PROSITE" id="PS51186"/>
    </source>
</evidence>
<dbReference type="RefSeq" id="WP_090684713.1">
    <property type="nucleotide sequence ID" value="NZ_CADERL010000006.1"/>
</dbReference>
<protein>
    <submittedName>
        <fullName evidence="2">Acetyltransferase (GNAT) family protein</fullName>
    </submittedName>
</protein>
<dbReference type="EMBL" id="FNCJ01000004">
    <property type="protein sequence ID" value="SDG66997.1"/>
    <property type="molecule type" value="Genomic_DNA"/>
</dbReference>
<dbReference type="Pfam" id="PF13508">
    <property type="entry name" value="Acetyltransf_7"/>
    <property type="match status" value="1"/>
</dbReference>
<dbReference type="OrthoDB" id="1178186at2"/>
<dbReference type="Proteomes" id="UP000199706">
    <property type="component" value="Unassembled WGS sequence"/>
</dbReference>
<name>A0A1G7W4U8_9BURK</name>
<sequence>MSYDPTLFSVRSVAAERVYPLRSAVLLDGHSESCRFHGDDEASTLHLAVYQNERIVAVSTICREALRGATSDTQWRLRGVAVESEWRGHGLGRLLVNMCLDHVQKEGGQLAWCTARESARTFYESLEFVASAPPFTLPSRGDARFYEMHHVMPGGHGARATL</sequence>
<dbReference type="InterPro" id="IPR000182">
    <property type="entry name" value="GNAT_dom"/>
</dbReference>
<keyword evidence="2" id="KW-0808">Transferase</keyword>
<evidence type="ECO:0000313" key="3">
    <source>
        <dbReference type="Proteomes" id="UP000199706"/>
    </source>
</evidence>
<dbReference type="AlphaFoldDB" id="A0A1G7W4U8"/>
<accession>A0A1G7W4U8</accession>
<dbReference type="CDD" id="cd04301">
    <property type="entry name" value="NAT_SF"/>
    <property type="match status" value="1"/>
</dbReference>
<dbReference type="SUPFAM" id="SSF55729">
    <property type="entry name" value="Acyl-CoA N-acyltransferases (Nat)"/>
    <property type="match status" value="1"/>
</dbReference>
<dbReference type="GO" id="GO:0016747">
    <property type="term" value="F:acyltransferase activity, transferring groups other than amino-acyl groups"/>
    <property type="evidence" value="ECO:0007669"/>
    <property type="project" value="InterPro"/>
</dbReference>
<dbReference type="InterPro" id="IPR016181">
    <property type="entry name" value="Acyl_CoA_acyltransferase"/>
</dbReference>